<organism evidence="5 6">
    <name type="scientific">Marinicrinis sediminis</name>
    <dbReference type="NCBI Taxonomy" id="1652465"/>
    <lineage>
        <taxon>Bacteria</taxon>
        <taxon>Bacillati</taxon>
        <taxon>Bacillota</taxon>
        <taxon>Bacilli</taxon>
        <taxon>Bacillales</taxon>
        <taxon>Paenibacillaceae</taxon>
    </lineage>
</organism>
<protein>
    <recommendedName>
        <fullName evidence="4">Flagellar assembly factor FliW</fullName>
    </recommendedName>
</protein>
<sequence length="144" mass="16668">MRVETSQFGVLEVNDEEVYTFSQGIPGFEHLHRFVFVEIEETPFAYMQSVEEAALALIVTNPFVFYPEYDFVLPETDKQDLDIQDEQQVLVKCIVTAQNDFSKSTINLLAPLVLNVHTRCGKQLVLHQSSYMTKHLLLRQQEEK</sequence>
<keyword evidence="2 4" id="KW-1005">Bacterial flagellum biogenesis</keyword>
<dbReference type="Gene3D" id="2.30.290.10">
    <property type="entry name" value="BH3618-like"/>
    <property type="match status" value="1"/>
</dbReference>
<dbReference type="PANTHER" id="PTHR39190">
    <property type="entry name" value="FLAGELLAR ASSEMBLY FACTOR FLIW"/>
    <property type="match status" value="1"/>
</dbReference>
<proteinExistence type="inferred from homology"/>
<dbReference type="PANTHER" id="PTHR39190:SF1">
    <property type="entry name" value="FLAGELLAR ASSEMBLY FACTOR FLIW"/>
    <property type="match status" value="1"/>
</dbReference>
<reference evidence="6" key="1">
    <citation type="journal article" date="2019" name="Int. J. Syst. Evol. Microbiol.">
        <title>The Global Catalogue of Microorganisms (GCM) 10K type strain sequencing project: providing services to taxonomists for standard genome sequencing and annotation.</title>
        <authorList>
            <consortium name="The Broad Institute Genomics Platform"/>
            <consortium name="The Broad Institute Genome Sequencing Center for Infectious Disease"/>
            <person name="Wu L."/>
            <person name="Ma J."/>
        </authorList>
    </citation>
    <scope>NUCLEOTIDE SEQUENCE [LARGE SCALE GENOMIC DNA]</scope>
    <source>
        <strain evidence="6">KCTC 33676</strain>
    </source>
</reference>
<evidence type="ECO:0000313" key="5">
    <source>
        <dbReference type="EMBL" id="MFD2671989.1"/>
    </source>
</evidence>
<keyword evidence="1 4" id="KW-0963">Cytoplasm</keyword>
<dbReference type="InterPro" id="IPR024046">
    <property type="entry name" value="Flagellar_assmbl_FliW_dom_sf"/>
</dbReference>
<comment type="subcellular location">
    <subcellularLocation>
        <location evidence="4">Cytoplasm</location>
    </subcellularLocation>
</comment>
<keyword evidence="5" id="KW-0282">Flagellum</keyword>
<dbReference type="NCBIfam" id="NF009793">
    <property type="entry name" value="PRK13285.1-1"/>
    <property type="match status" value="1"/>
</dbReference>
<comment type="subunit">
    <text evidence="4">Interacts with translational regulator CsrA and flagellin(s).</text>
</comment>
<evidence type="ECO:0000256" key="4">
    <source>
        <dbReference type="HAMAP-Rule" id="MF_01185"/>
    </source>
</evidence>
<evidence type="ECO:0000256" key="2">
    <source>
        <dbReference type="ARBA" id="ARBA00022795"/>
    </source>
</evidence>
<dbReference type="RefSeq" id="WP_379929470.1">
    <property type="nucleotide sequence ID" value="NZ_JBHUMM010000023.1"/>
</dbReference>
<comment type="similarity">
    <text evidence="4">Belongs to the FliW family.</text>
</comment>
<evidence type="ECO:0000256" key="1">
    <source>
        <dbReference type="ARBA" id="ARBA00022490"/>
    </source>
</evidence>
<evidence type="ECO:0000256" key="3">
    <source>
        <dbReference type="ARBA" id="ARBA00022845"/>
    </source>
</evidence>
<keyword evidence="5" id="KW-0966">Cell projection</keyword>
<gene>
    <name evidence="4 5" type="primary">fliW</name>
    <name evidence="5" type="ORF">ACFSUC_10270</name>
</gene>
<dbReference type="EMBL" id="JBHUMM010000023">
    <property type="protein sequence ID" value="MFD2671989.1"/>
    <property type="molecule type" value="Genomic_DNA"/>
</dbReference>
<keyword evidence="3 4" id="KW-0810">Translation regulation</keyword>
<dbReference type="Pfam" id="PF02623">
    <property type="entry name" value="FliW"/>
    <property type="match status" value="1"/>
</dbReference>
<comment type="caution">
    <text evidence="5">The sequence shown here is derived from an EMBL/GenBank/DDBJ whole genome shotgun (WGS) entry which is preliminary data.</text>
</comment>
<dbReference type="SUPFAM" id="SSF141457">
    <property type="entry name" value="BH3618-like"/>
    <property type="match status" value="1"/>
</dbReference>
<evidence type="ECO:0000313" key="6">
    <source>
        <dbReference type="Proteomes" id="UP001597497"/>
    </source>
</evidence>
<keyword evidence="5" id="KW-0969">Cilium</keyword>
<keyword evidence="4" id="KW-0143">Chaperone</keyword>
<comment type="function">
    <text evidence="4">Acts as an anti-CsrA protein, binds CsrA and prevents it from repressing translation of its target genes, one of which is flagellin. Binds to flagellin and participates in the assembly of the flagellum.</text>
</comment>
<dbReference type="HAMAP" id="MF_01185">
    <property type="entry name" value="FliW"/>
    <property type="match status" value="1"/>
</dbReference>
<name>A0ABW5RB25_9BACL</name>
<accession>A0ABW5RB25</accession>
<dbReference type="Proteomes" id="UP001597497">
    <property type="component" value="Unassembled WGS sequence"/>
</dbReference>
<dbReference type="InterPro" id="IPR003775">
    <property type="entry name" value="Flagellar_assembly_factor_FliW"/>
</dbReference>
<keyword evidence="6" id="KW-1185">Reference proteome</keyword>